<gene>
    <name evidence="6" type="primary">LOC104719722</name>
    <name evidence="4" type="synonym">MED20</name>
</gene>
<comment type="function">
    <text evidence="4">Component of the Mediator complex, a coactivator involved in the regulated transcription of nearly all RNA polymerase II-dependent genes. Mediator functions as a bridge to convey information from gene-specific regulatory proteins to the basal RNA polymerase II transcription machinery. Mediator is recruited to promoters by direct interactions with regulatory proteins and serves as a scaffold for the assembly of a functional preinitiation complex with RNA polymerase II and the general transcription factors.</text>
</comment>
<organism evidence="5 6">
    <name type="scientific">Camelina sativa</name>
    <name type="common">False flax</name>
    <name type="synonym">Myagrum sativum</name>
    <dbReference type="NCBI Taxonomy" id="90675"/>
    <lineage>
        <taxon>Eukaryota</taxon>
        <taxon>Viridiplantae</taxon>
        <taxon>Streptophyta</taxon>
        <taxon>Embryophyta</taxon>
        <taxon>Tracheophyta</taxon>
        <taxon>Spermatophyta</taxon>
        <taxon>Magnoliopsida</taxon>
        <taxon>eudicotyledons</taxon>
        <taxon>Gunneridae</taxon>
        <taxon>Pentapetalae</taxon>
        <taxon>rosids</taxon>
        <taxon>malvids</taxon>
        <taxon>Brassicales</taxon>
        <taxon>Brassicaceae</taxon>
        <taxon>Camelineae</taxon>
        <taxon>Camelina</taxon>
    </lineage>
</organism>
<evidence type="ECO:0000256" key="4">
    <source>
        <dbReference type="RuleBase" id="RU364152"/>
    </source>
</evidence>
<keyword evidence="5" id="KW-1185">Reference proteome</keyword>
<evidence type="ECO:0000313" key="6">
    <source>
        <dbReference type="RefSeq" id="XP_019085621.1"/>
    </source>
</evidence>
<keyword evidence="4" id="KW-0804">Transcription</keyword>
<dbReference type="RefSeq" id="XP_019085621.1">
    <property type="nucleotide sequence ID" value="XM_019230076.1"/>
</dbReference>
<dbReference type="PANTHER" id="PTHR12465:SF0">
    <property type="entry name" value="MEDIATOR OF RNA POLYMERASE II TRANSCRIPTION SUBUNIT 20"/>
    <property type="match status" value="1"/>
</dbReference>
<evidence type="ECO:0000313" key="5">
    <source>
        <dbReference type="Proteomes" id="UP000694864"/>
    </source>
</evidence>
<reference evidence="5" key="1">
    <citation type="journal article" date="2014" name="Nat. Commun.">
        <title>The emerging biofuel crop Camelina sativa retains a highly undifferentiated hexaploid genome structure.</title>
        <authorList>
            <person name="Kagale S."/>
            <person name="Koh C."/>
            <person name="Nixon J."/>
            <person name="Bollina V."/>
            <person name="Clarke W.E."/>
            <person name="Tuteja R."/>
            <person name="Spillane C."/>
            <person name="Robinson S.J."/>
            <person name="Links M.G."/>
            <person name="Clarke C."/>
            <person name="Higgins E.E."/>
            <person name="Huebert T."/>
            <person name="Sharpe A.G."/>
            <person name="Parkin I.A."/>
        </authorList>
    </citation>
    <scope>NUCLEOTIDE SEQUENCE [LARGE SCALE GENOMIC DNA]</scope>
    <source>
        <strain evidence="5">cv. DH55</strain>
    </source>
</reference>
<keyword evidence="3 4" id="KW-0539">Nucleus</keyword>
<comment type="subcellular location">
    <subcellularLocation>
        <location evidence="1 4">Nucleus</location>
    </subcellularLocation>
</comment>
<dbReference type="PANTHER" id="PTHR12465">
    <property type="entry name" value="UBIQUITIN SPECIFIC PROTEASE HOMOLOG 49"/>
    <property type="match status" value="1"/>
</dbReference>
<accession>A0ABM1QFT3</accession>
<keyword evidence="4" id="KW-0805">Transcription regulation</keyword>
<evidence type="ECO:0000256" key="1">
    <source>
        <dbReference type="ARBA" id="ARBA00004123"/>
    </source>
</evidence>
<comment type="subunit">
    <text evidence="4">Component of the Mediator complex.</text>
</comment>
<dbReference type="GeneID" id="104719722"/>
<dbReference type="Proteomes" id="UP000694864">
    <property type="component" value="Chromosome 2"/>
</dbReference>
<reference evidence="6" key="2">
    <citation type="submission" date="2025-08" db="UniProtKB">
        <authorList>
            <consortium name="RefSeq"/>
        </authorList>
    </citation>
    <scope>IDENTIFICATION</scope>
    <source>
        <tissue evidence="6">Leaf</tissue>
    </source>
</reference>
<name>A0ABM1QFT3_CAMSA</name>
<evidence type="ECO:0000256" key="3">
    <source>
        <dbReference type="ARBA" id="ARBA00023242"/>
    </source>
</evidence>
<sequence>MPVKWLLYWKPNQGSTLNSQILKEATKCVESLNGVKKEKWKATLEYYKPFLRDESNRAEFPNEVVGVSLPEEPSKYYFIIRTQRIVMEADLSFQLIVQKLQSYTCKLSFDFEGFQYQLGDFRLRVGKVIPTHALTVRGIVMEVTNVIAFE</sequence>
<keyword evidence="4" id="KW-0010">Activator</keyword>
<dbReference type="InterPro" id="IPR013921">
    <property type="entry name" value="Mediator_Med20"/>
</dbReference>
<comment type="similarity">
    <text evidence="2 4">Belongs to the Mediator complex subunit 20 family.</text>
</comment>
<dbReference type="Pfam" id="PF08612">
    <property type="entry name" value="Med20"/>
    <property type="match status" value="1"/>
</dbReference>
<proteinExistence type="inferred from homology"/>
<protein>
    <recommendedName>
        <fullName evidence="4">Mediator of RNA polymerase II transcription subunit 20</fullName>
    </recommendedName>
    <alternativeName>
        <fullName evidence="4">Mediator complex subunit 20</fullName>
    </alternativeName>
</protein>
<evidence type="ECO:0000256" key="2">
    <source>
        <dbReference type="ARBA" id="ARBA00010743"/>
    </source>
</evidence>